<gene>
    <name evidence="1" type="ORF">ABLV49_02420</name>
</gene>
<reference evidence="1" key="1">
    <citation type="submission" date="2024-05" db="EMBL/GenBank/DDBJ databases">
        <authorList>
            <person name="Bunk B."/>
            <person name="Swiderski J."/>
            <person name="Sproer C."/>
            <person name="Thiel V."/>
        </authorList>
    </citation>
    <scope>NUCLEOTIDE SEQUENCE</scope>
    <source>
        <strain evidence="1">DSM 17735</strain>
    </source>
</reference>
<proteinExistence type="predicted"/>
<protein>
    <recommendedName>
        <fullName evidence="2">TnsA endonuclease N-terminal domain-containing protein</fullName>
    </recommendedName>
</protein>
<sequence>MKVEADGFEFHFPDALDMFCFDEKDKTQPHFHGLSHAMKAVDLVVELPSDYLFIEIKDFHAADDYDFKRALDTVQRNARLACFSHLREVLKHKFRDTWLYRWAEGKVDKPIRYLCLLTLDNALLSVMGKELQRQLPVGSAGPRWSGALVQSCVVLNLARWNANFPRWPVARKPHS</sequence>
<evidence type="ECO:0008006" key="2">
    <source>
        <dbReference type="Google" id="ProtNLM"/>
    </source>
</evidence>
<dbReference type="AlphaFoldDB" id="A0AAU7LSW9"/>
<dbReference type="RefSeq" id="WP_349280026.1">
    <property type="nucleotide sequence ID" value="NZ_CBCSCU010000037.1"/>
</dbReference>
<organism evidence="1">
    <name type="scientific">Polaromonas hydrogenivorans</name>
    <dbReference type="NCBI Taxonomy" id="335476"/>
    <lineage>
        <taxon>Bacteria</taxon>
        <taxon>Pseudomonadati</taxon>
        <taxon>Pseudomonadota</taxon>
        <taxon>Betaproteobacteria</taxon>
        <taxon>Burkholderiales</taxon>
        <taxon>Comamonadaceae</taxon>
        <taxon>Polaromonas</taxon>
    </lineage>
</organism>
<evidence type="ECO:0000313" key="1">
    <source>
        <dbReference type="EMBL" id="XBP70687.1"/>
    </source>
</evidence>
<name>A0AAU7LSW9_9BURK</name>
<accession>A0AAU7LSW9</accession>
<dbReference type="EMBL" id="CP157675">
    <property type="protein sequence ID" value="XBP70687.1"/>
    <property type="molecule type" value="Genomic_DNA"/>
</dbReference>